<keyword evidence="2" id="KW-1185">Reference proteome</keyword>
<organism evidence="1 2">
    <name type="scientific">Massilia eurypsychrophila</name>
    <dbReference type="NCBI Taxonomy" id="1485217"/>
    <lineage>
        <taxon>Bacteria</taxon>
        <taxon>Pseudomonadati</taxon>
        <taxon>Pseudomonadota</taxon>
        <taxon>Betaproteobacteria</taxon>
        <taxon>Burkholderiales</taxon>
        <taxon>Oxalobacteraceae</taxon>
        <taxon>Telluria group</taxon>
        <taxon>Massilia</taxon>
    </lineage>
</organism>
<name>A0A2G8TJ81_9BURK</name>
<evidence type="ECO:0000313" key="2">
    <source>
        <dbReference type="Proteomes" id="UP000230390"/>
    </source>
</evidence>
<sequence>MQVVYFSQELQARAPGVLGCLFNEDTKGWVSLIDVAAAIERRENVTVRPATETEMKRAEAVAALFDIGVQLGQKVEALLDQETPEVVRGTITAIREAMESVEAGPADLLDRKA</sequence>
<accession>A0A2G8TJ81</accession>
<dbReference type="OrthoDB" id="9553749at2"/>
<dbReference type="AlphaFoldDB" id="A0A2G8TJ81"/>
<dbReference type="EMBL" id="PDOC01000002">
    <property type="protein sequence ID" value="PIL46084.1"/>
    <property type="molecule type" value="Genomic_DNA"/>
</dbReference>
<gene>
    <name evidence="1" type="ORF">CR105_03050</name>
</gene>
<dbReference type="RefSeq" id="WP_099786973.1">
    <property type="nucleotide sequence ID" value="NZ_JBHLYV010000001.1"/>
</dbReference>
<protein>
    <submittedName>
        <fullName evidence="1">Uncharacterized protein</fullName>
    </submittedName>
</protein>
<evidence type="ECO:0000313" key="1">
    <source>
        <dbReference type="EMBL" id="PIL46084.1"/>
    </source>
</evidence>
<proteinExistence type="predicted"/>
<comment type="caution">
    <text evidence="1">The sequence shown here is derived from an EMBL/GenBank/DDBJ whole genome shotgun (WGS) entry which is preliminary data.</text>
</comment>
<reference evidence="1 2" key="1">
    <citation type="submission" date="2017-10" db="EMBL/GenBank/DDBJ databases">
        <title>Massilia psychrophilum sp. nov., a novel purple-pigmented bacterium isolated from Tianshan glacier, Xinjiang Municipality, China.</title>
        <authorList>
            <person name="Wang H."/>
        </authorList>
    </citation>
    <scope>NUCLEOTIDE SEQUENCE [LARGE SCALE GENOMIC DNA]</scope>
    <source>
        <strain evidence="1 2">JCM 30074</strain>
    </source>
</reference>
<dbReference type="Proteomes" id="UP000230390">
    <property type="component" value="Unassembled WGS sequence"/>
</dbReference>